<dbReference type="InterPro" id="IPR039896">
    <property type="entry name" value="Red-like"/>
</dbReference>
<feature type="compositionally biased region" description="Gly residues" evidence="3">
    <location>
        <begin position="500"/>
        <end position="516"/>
    </location>
</feature>
<feature type="region of interest" description="Disordered" evidence="3">
    <location>
        <begin position="247"/>
        <end position="267"/>
    </location>
</feature>
<feature type="compositionally biased region" description="Polar residues" evidence="3">
    <location>
        <begin position="366"/>
        <end position="377"/>
    </location>
</feature>
<name>A0A8H4V8W6_9HYPO</name>
<feature type="compositionally biased region" description="Low complexity" evidence="3">
    <location>
        <begin position="33"/>
        <end position="42"/>
    </location>
</feature>
<feature type="region of interest" description="Disordered" evidence="3">
    <location>
        <begin position="279"/>
        <end position="405"/>
    </location>
</feature>
<feature type="compositionally biased region" description="Basic residues" evidence="3">
    <location>
        <begin position="517"/>
        <end position="527"/>
    </location>
</feature>
<dbReference type="PANTHER" id="PTHR12765">
    <property type="entry name" value="RED PROTEIN IK FACTOR CYTOKINE IK"/>
    <property type="match status" value="1"/>
</dbReference>
<reference evidence="5 6" key="1">
    <citation type="journal article" date="2020" name="Genome Biol. Evol.">
        <title>A new high-quality draft genome assembly of the Chinese cordyceps Ophiocordyceps sinensis.</title>
        <authorList>
            <person name="Shu R."/>
            <person name="Zhang J."/>
            <person name="Meng Q."/>
            <person name="Zhang H."/>
            <person name="Zhou G."/>
            <person name="Li M."/>
            <person name="Wu P."/>
            <person name="Zhao Y."/>
            <person name="Chen C."/>
            <person name="Qin Q."/>
        </authorList>
    </citation>
    <scope>NUCLEOTIDE SEQUENCE [LARGE SCALE GENOMIC DNA]</scope>
    <source>
        <strain evidence="5 6">IOZ07</strain>
    </source>
</reference>
<dbReference type="Pfam" id="PF07808">
    <property type="entry name" value="RED_N"/>
    <property type="match status" value="1"/>
</dbReference>
<gene>
    <name evidence="5" type="ORF">G6O67_001522</name>
</gene>
<feature type="compositionally biased region" description="Basic and acidic residues" evidence="3">
    <location>
        <begin position="441"/>
        <end position="462"/>
    </location>
</feature>
<keyword evidence="6" id="KW-1185">Reference proteome</keyword>
<proteinExistence type="predicted"/>
<dbReference type="GO" id="GO:0005634">
    <property type="term" value="C:nucleus"/>
    <property type="evidence" value="ECO:0007669"/>
    <property type="project" value="UniProtKB-SubCell"/>
</dbReference>
<evidence type="ECO:0000259" key="4">
    <source>
        <dbReference type="Pfam" id="PF07808"/>
    </source>
</evidence>
<dbReference type="EMBL" id="JAAVMX010000002">
    <property type="protein sequence ID" value="KAF4512372.1"/>
    <property type="molecule type" value="Genomic_DNA"/>
</dbReference>
<evidence type="ECO:0000256" key="2">
    <source>
        <dbReference type="ARBA" id="ARBA00023242"/>
    </source>
</evidence>
<accession>A0A8H4V8W6</accession>
<dbReference type="Proteomes" id="UP000557566">
    <property type="component" value="Unassembled WGS sequence"/>
</dbReference>
<keyword evidence="2" id="KW-0539">Nucleus</keyword>
<organism evidence="5 6">
    <name type="scientific">Ophiocordyceps sinensis</name>
    <dbReference type="NCBI Taxonomy" id="72228"/>
    <lineage>
        <taxon>Eukaryota</taxon>
        <taxon>Fungi</taxon>
        <taxon>Dikarya</taxon>
        <taxon>Ascomycota</taxon>
        <taxon>Pezizomycotina</taxon>
        <taxon>Sordariomycetes</taxon>
        <taxon>Hypocreomycetidae</taxon>
        <taxon>Hypocreales</taxon>
        <taxon>Ophiocordycipitaceae</taxon>
        <taxon>Ophiocordyceps</taxon>
    </lineage>
</organism>
<feature type="region of interest" description="Disordered" evidence="3">
    <location>
        <begin position="441"/>
        <end position="547"/>
    </location>
</feature>
<dbReference type="AlphaFoldDB" id="A0A8H4V8W6"/>
<feature type="domain" description="RED-like N-terminal" evidence="4">
    <location>
        <begin position="85"/>
        <end position="202"/>
    </location>
</feature>
<dbReference type="InterPro" id="IPR012916">
    <property type="entry name" value="RED_N"/>
</dbReference>
<feature type="region of interest" description="Disordered" evidence="3">
    <location>
        <begin position="11"/>
        <end position="51"/>
    </location>
</feature>
<evidence type="ECO:0000313" key="6">
    <source>
        <dbReference type="Proteomes" id="UP000557566"/>
    </source>
</evidence>
<evidence type="ECO:0000313" key="5">
    <source>
        <dbReference type="EMBL" id="KAF4512372.1"/>
    </source>
</evidence>
<evidence type="ECO:0000256" key="3">
    <source>
        <dbReference type="SAM" id="MobiDB-lite"/>
    </source>
</evidence>
<comment type="caution">
    <text evidence="5">The sequence shown here is derived from an EMBL/GenBank/DDBJ whole genome shotgun (WGS) entry which is preliminary data.</text>
</comment>
<feature type="compositionally biased region" description="Basic and acidic residues" evidence="3">
    <location>
        <begin position="538"/>
        <end position="547"/>
    </location>
</feature>
<protein>
    <recommendedName>
        <fullName evidence="4">RED-like N-terminal domain-containing protein</fullName>
    </recommendedName>
</protein>
<evidence type="ECO:0000256" key="1">
    <source>
        <dbReference type="ARBA" id="ARBA00004123"/>
    </source>
</evidence>
<dbReference type="OrthoDB" id="3366823at2759"/>
<sequence length="547" mass="59964">MNNDQFRKLVLATSKDSLGAKNEPSPKADRRSGSGSLGSRQRASIPMTPRSFAGAQADFARQLAQRNQAAQPHKNFKAFVPKGVKLATGYTDRTKERLDENSDDRAERLAALEKSRHQGEVDKETYDKLRFEIAGGSLETTHLVKGLDFKLLERIRRGEDVYGNKKKTEAKDGEPDQDDVDDAFDELEQKKVNAMEKDRTEKKAGQVAAFPVVPGKKRTRDQILAELRASREAAEAQRVSSLGSKFKKIGTIRQKPGTRMERDNKGRQVLIIVDEDGHEKRKVRKLKAWEEEDEEEAGSDLLMPDPTLKPLGMEVPEQYRRQAEPEEDMDDDIFGGVGDDYDPLAGMDGSDTDSDSDSLHGEDSGVQASSAGANESNKAGRSDAEMMPPPPPKVTRPAAPHNYFKDSKTGLLSAEVAKGPSMEDPAIMAAIKRAAAIGRVGHGEGEGDEAAKGAESMEERQRRLLQMSERDDADMDMGFGTSRLEDEEDADEQKVKLSVWGGGEDGGEGGSRGGGQGKRKRGPKKRKGDANSAADVLRVMEQRKGKT</sequence>
<comment type="subcellular location">
    <subcellularLocation>
        <location evidence="1">Nucleus</location>
    </subcellularLocation>
</comment>